<dbReference type="EMBL" id="KZ805342">
    <property type="protein sequence ID" value="PVI02459.1"/>
    <property type="molecule type" value="Genomic_DNA"/>
</dbReference>
<evidence type="ECO:0000313" key="8">
    <source>
        <dbReference type="Proteomes" id="UP000244855"/>
    </source>
</evidence>
<evidence type="ECO:0000256" key="6">
    <source>
        <dbReference type="ARBA" id="ARBA00035180"/>
    </source>
</evidence>
<name>A0A2V1DWH6_9PLEO</name>
<dbReference type="AlphaFoldDB" id="A0A2V1DWH6"/>
<accession>A0A2V1DWH6</accession>
<dbReference type="Pfam" id="PF10780">
    <property type="entry name" value="MRP_L53"/>
    <property type="match status" value="1"/>
</dbReference>
<sequence>MITRFLTDVRVKFNPFSPLSKPARLFLSLIPSDARANGLTVATQMLPRASKEPPTLGLKFKDGKEMDLKLEHMRITDVMEEVNRHSRQLARQEDLSGN</sequence>
<dbReference type="InterPro" id="IPR019716">
    <property type="entry name" value="Ribosomal_mL53"/>
</dbReference>
<dbReference type="GO" id="GO:0003735">
    <property type="term" value="F:structural constituent of ribosome"/>
    <property type="evidence" value="ECO:0007669"/>
    <property type="project" value="TreeGrafter"/>
</dbReference>
<keyword evidence="8" id="KW-1185">Reference proteome</keyword>
<dbReference type="Proteomes" id="UP000244855">
    <property type="component" value="Unassembled WGS sequence"/>
</dbReference>
<dbReference type="STRING" id="97972.A0A2V1DWH6"/>
<dbReference type="Gene3D" id="3.40.30.10">
    <property type="entry name" value="Glutaredoxin"/>
    <property type="match status" value="1"/>
</dbReference>
<evidence type="ECO:0000256" key="3">
    <source>
        <dbReference type="ARBA" id="ARBA00022980"/>
    </source>
</evidence>
<protein>
    <recommendedName>
        <fullName evidence="6">Large ribosomal subunit protein mL53</fullName>
    </recommendedName>
</protein>
<evidence type="ECO:0000256" key="1">
    <source>
        <dbReference type="ARBA" id="ARBA00004173"/>
    </source>
</evidence>
<reference evidence="7 8" key="1">
    <citation type="journal article" date="2018" name="Sci. Rep.">
        <title>Comparative genomics provides insights into the lifestyle and reveals functional heterogeneity of dark septate endophytic fungi.</title>
        <authorList>
            <person name="Knapp D.G."/>
            <person name="Nemeth J.B."/>
            <person name="Barry K."/>
            <person name="Hainaut M."/>
            <person name="Henrissat B."/>
            <person name="Johnson J."/>
            <person name="Kuo A."/>
            <person name="Lim J.H.P."/>
            <person name="Lipzen A."/>
            <person name="Nolan M."/>
            <person name="Ohm R.A."/>
            <person name="Tamas L."/>
            <person name="Grigoriev I.V."/>
            <person name="Spatafora J.W."/>
            <person name="Nagy L.G."/>
            <person name="Kovacs G.M."/>
        </authorList>
    </citation>
    <scope>NUCLEOTIDE SEQUENCE [LARGE SCALE GENOMIC DNA]</scope>
    <source>
        <strain evidence="7 8">DSE2036</strain>
    </source>
</reference>
<dbReference type="OrthoDB" id="4136894at2759"/>
<keyword evidence="3" id="KW-0689">Ribosomal protein</keyword>
<gene>
    <name evidence="7" type="ORF">DM02DRAFT_522859</name>
</gene>
<evidence type="ECO:0000256" key="4">
    <source>
        <dbReference type="ARBA" id="ARBA00023128"/>
    </source>
</evidence>
<dbReference type="FunFam" id="3.40.30.10:FF:000260">
    <property type="entry name" value="Mitochondrial ribosomal protein L44"/>
    <property type="match status" value="1"/>
</dbReference>
<keyword evidence="5" id="KW-0687">Ribonucleoprotein</keyword>
<dbReference type="PANTHER" id="PTHR28236">
    <property type="entry name" value="54S RIBOSOMAL PROTEIN L44, MITOCHONDRIAL"/>
    <property type="match status" value="1"/>
</dbReference>
<comment type="similarity">
    <text evidence="2">Belongs to the mitochondrion-specific ribosomal protein mL53 family.</text>
</comment>
<dbReference type="InterPro" id="IPR042776">
    <property type="entry name" value="Ribosomal_mL53_fung"/>
</dbReference>
<dbReference type="PANTHER" id="PTHR28236:SF1">
    <property type="entry name" value="LARGE RIBOSOMAL SUBUNIT PROTEIN ML53"/>
    <property type="match status" value="1"/>
</dbReference>
<organism evidence="7 8">
    <name type="scientific">Periconia macrospinosa</name>
    <dbReference type="NCBI Taxonomy" id="97972"/>
    <lineage>
        <taxon>Eukaryota</taxon>
        <taxon>Fungi</taxon>
        <taxon>Dikarya</taxon>
        <taxon>Ascomycota</taxon>
        <taxon>Pezizomycotina</taxon>
        <taxon>Dothideomycetes</taxon>
        <taxon>Pleosporomycetidae</taxon>
        <taxon>Pleosporales</taxon>
        <taxon>Massarineae</taxon>
        <taxon>Periconiaceae</taxon>
        <taxon>Periconia</taxon>
    </lineage>
</organism>
<comment type="subcellular location">
    <subcellularLocation>
        <location evidence="1">Mitochondrion</location>
    </subcellularLocation>
</comment>
<dbReference type="GO" id="GO:0005762">
    <property type="term" value="C:mitochondrial large ribosomal subunit"/>
    <property type="evidence" value="ECO:0007669"/>
    <property type="project" value="TreeGrafter"/>
</dbReference>
<evidence type="ECO:0000256" key="2">
    <source>
        <dbReference type="ARBA" id="ARBA00005557"/>
    </source>
</evidence>
<proteinExistence type="inferred from homology"/>
<evidence type="ECO:0000313" key="7">
    <source>
        <dbReference type="EMBL" id="PVI02459.1"/>
    </source>
</evidence>
<keyword evidence="4" id="KW-0496">Mitochondrion</keyword>
<evidence type="ECO:0000256" key="5">
    <source>
        <dbReference type="ARBA" id="ARBA00023274"/>
    </source>
</evidence>